<dbReference type="InterPro" id="IPR050696">
    <property type="entry name" value="FtsA/MreB"/>
</dbReference>
<evidence type="ECO:0000313" key="8">
    <source>
        <dbReference type="EMBL" id="TKB53723.1"/>
    </source>
</evidence>
<dbReference type="RefSeq" id="WP_136864083.1">
    <property type="nucleotide sequence ID" value="NZ_SWCJ01000011.1"/>
</dbReference>
<feature type="domain" description="SHS2" evidence="7">
    <location>
        <begin position="10"/>
        <end position="196"/>
    </location>
</feature>
<comment type="subunit">
    <text evidence="5">Self-interacts. Interacts with FtsZ.</text>
</comment>
<dbReference type="Pfam" id="PF02491">
    <property type="entry name" value="SHS2_FTSA"/>
    <property type="match status" value="1"/>
</dbReference>
<dbReference type="AlphaFoldDB" id="A0A4U1BLA9"/>
<dbReference type="SUPFAM" id="SSF53067">
    <property type="entry name" value="Actin-like ATPase domain"/>
    <property type="match status" value="2"/>
</dbReference>
<dbReference type="Pfam" id="PF14450">
    <property type="entry name" value="FtsA"/>
    <property type="match status" value="1"/>
</dbReference>
<reference evidence="8 9" key="1">
    <citation type="submission" date="2019-04" db="EMBL/GenBank/DDBJ databases">
        <authorList>
            <person name="Hwang J.C."/>
        </authorList>
    </citation>
    <scope>NUCLEOTIDE SEQUENCE [LARGE SCALE GENOMIC DNA]</scope>
    <source>
        <strain evidence="8 9">IMCC35002</strain>
    </source>
</reference>
<organism evidence="8 9">
    <name type="scientific">Ferrimonas aestuarii</name>
    <dbReference type="NCBI Taxonomy" id="2569539"/>
    <lineage>
        <taxon>Bacteria</taxon>
        <taxon>Pseudomonadati</taxon>
        <taxon>Pseudomonadota</taxon>
        <taxon>Gammaproteobacteria</taxon>
        <taxon>Alteromonadales</taxon>
        <taxon>Ferrimonadaceae</taxon>
        <taxon>Ferrimonas</taxon>
    </lineage>
</organism>
<keyword evidence="3 5" id="KW-0472">Membrane</keyword>
<keyword evidence="2 5" id="KW-0132">Cell division</keyword>
<dbReference type="GO" id="GO:0043093">
    <property type="term" value="P:FtsZ-dependent cytokinesis"/>
    <property type="evidence" value="ECO:0007669"/>
    <property type="project" value="UniProtKB-UniRule"/>
</dbReference>
<gene>
    <name evidence="5 8" type="primary">ftsA</name>
    <name evidence="8" type="ORF">FCL42_14195</name>
</gene>
<dbReference type="OrthoDB" id="9810567at2"/>
<dbReference type="Gene3D" id="3.30.420.40">
    <property type="match status" value="1"/>
</dbReference>
<evidence type="ECO:0000313" key="9">
    <source>
        <dbReference type="Proteomes" id="UP000305675"/>
    </source>
</evidence>
<comment type="caution">
    <text evidence="8">The sequence shown here is derived from an EMBL/GenBank/DDBJ whole genome shotgun (WGS) entry which is preliminary data.</text>
</comment>
<dbReference type="NCBIfam" id="NF007009">
    <property type="entry name" value="PRK09472.1"/>
    <property type="match status" value="1"/>
</dbReference>
<dbReference type="PIRSF" id="PIRSF003101">
    <property type="entry name" value="FtsA"/>
    <property type="match status" value="1"/>
</dbReference>
<evidence type="ECO:0000256" key="1">
    <source>
        <dbReference type="ARBA" id="ARBA00022475"/>
    </source>
</evidence>
<protein>
    <recommendedName>
        <fullName evidence="5 6">Cell division protein FtsA</fullName>
    </recommendedName>
</protein>
<dbReference type="FunFam" id="3.30.1490.110:FF:000001">
    <property type="entry name" value="Cell division protein FtsA"/>
    <property type="match status" value="1"/>
</dbReference>
<name>A0A4U1BLA9_9GAMM</name>
<evidence type="ECO:0000256" key="6">
    <source>
        <dbReference type="PIRNR" id="PIRNR003101"/>
    </source>
</evidence>
<dbReference type="InterPro" id="IPR003494">
    <property type="entry name" value="SHS2_FtsA"/>
</dbReference>
<dbReference type="GO" id="GO:0009898">
    <property type="term" value="C:cytoplasmic side of plasma membrane"/>
    <property type="evidence" value="ECO:0007669"/>
    <property type="project" value="UniProtKB-UniRule"/>
</dbReference>
<dbReference type="PANTHER" id="PTHR32432:SF4">
    <property type="entry name" value="CELL DIVISION PROTEIN FTSA"/>
    <property type="match status" value="1"/>
</dbReference>
<evidence type="ECO:0000256" key="2">
    <source>
        <dbReference type="ARBA" id="ARBA00022618"/>
    </source>
</evidence>
<dbReference type="HAMAP" id="MF_02033">
    <property type="entry name" value="FtsA"/>
    <property type="match status" value="1"/>
</dbReference>
<comment type="subcellular location">
    <subcellularLocation>
        <location evidence="5">Cell membrane</location>
        <topology evidence="5">Peripheral membrane protein</topology>
        <orientation evidence="5">Cytoplasmic side</orientation>
    </subcellularLocation>
    <text evidence="5">Localizes to the Z ring in an FtsZ-dependent manner. Targeted to the membrane through a conserved C-terminal amphipathic helix.</text>
</comment>
<dbReference type="PANTHER" id="PTHR32432">
    <property type="entry name" value="CELL DIVISION PROTEIN FTSA-RELATED"/>
    <property type="match status" value="1"/>
</dbReference>
<dbReference type="EMBL" id="SWCJ01000011">
    <property type="protein sequence ID" value="TKB53723.1"/>
    <property type="molecule type" value="Genomic_DNA"/>
</dbReference>
<accession>A0A4U1BLA9</accession>
<evidence type="ECO:0000256" key="3">
    <source>
        <dbReference type="ARBA" id="ARBA00023136"/>
    </source>
</evidence>
<keyword evidence="4 5" id="KW-0131">Cell cycle</keyword>
<dbReference type="GO" id="GO:0032153">
    <property type="term" value="C:cell division site"/>
    <property type="evidence" value="ECO:0007669"/>
    <property type="project" value="UniProtKB-UniRule"/>
</dbReference>
<sequence>MTKSQEANYIVGLDIGTSKVVAIIGEVLPDGEISIVGMGSQPSRGMDKGGVNDLDSVSRSIKNAIGQAEIMADCQVDSVYLSISGRHVDSQNEKGMVSIDDDEVTQDDVDHAVHTARSVKIPTERRILHVLPQEFTIDEQEGIRSPVGISGMRMEVDVHIVTCSNDWAKNIIKCVERCDVQVNDLVFSALASADSVLTQDEKDLGACIVDIGGGTTDIAIYTNGALRHCAVIPVAGNQVTNDIAKIFRTPISHAEQIKVQYASARSAMVSQEESIDVHSVGGRPSRTMSRHTLAEVVEPRYQEIFELVRDELRASGFEDQVAAGIIVTGGTSAISGAAELAEECFGMPVRVAHPCHTKGLKELVAEPSFATSVGLLYFGAEKAREREFEHRNKPGVTSFLGKLQSWFKGEF</sequence>
<dbReference type="CDD" id="cd24048">
    <property type="entry name" value="ASKHA_NBD_FtsA"/>
    <property type="match status" value="1"/>
</dbReference>
<dbReference type="InterPro" id="IPR020823">
    <property type="entry name" value="Cell_div_FtsA"/>
</dbReference>
<evidence type="ECO:0000259" key="7">
    <source>
        <dbReference type="SMART" id="SM00842"/>
    </source>
</evidence>
<dbReference type="SMART" id="SM00842">
    <property type="entry name" value="FtsA"/>
    <property type="match status" value="1"/>
</dbReference>
<evidence type="ECO:0000256" key="5">
    <source>
        <dbReference type="HAMAP-Rule" id="MF_02033"/>
    </source>
</evidence>
<proteinExistence type="inferred from homology"/>
<dbReference type="InterPro" id="IPR043129">
    <property type="entry name" value="ATPase_NBD"/>
</dbReference>
<evidence type="ECO:0000256" key="4">
    <source>
        <dbReference type="ARBA" id="ARBA00023306"/>
    </source>
</evidence>
<comment type="function">
    <text evidence="5 6">Cell division protein that is involved in the assembly of the Z ring. May serve as a membrane anchor for the Z ring.</text>
</comment>
<dbReference type="Proteomes" id="UP000305675">
    <property type="component" value="Unassembled WGS sequence"/>
</dbReference>
<keyword evidence="9" id="KW-1185">Reference proteome</keyword>
<comment type="similarity">
    <text evidence="5 6">Belongs to the FtsA/MreB family.</text>
</comment>
<dbReference type="NCBIfam" id="TIGR01174">
    <property type="entry name" value="ftsA"/>
    <property type="match status" value="1"/>
</dbReference>
<dbReference type="Gene3D" id="3.30.1490.110">
    <property type="match status" value="1"/>
</dbReference>
<keyword evidence="1 5" id="KW-1003">Cell membrane</keyword>